<feature type="signal peptide" evidence="1">
    <location>
        <begin position="1"/>
        <end position="26"/>
    </location>
</feature>
<comment type="caution">
    <text evidence="3">The sequence shown here is derived from an EMBL/GenBank/DDBJ whole genome shotgun (WGS) entry which is preliminary data.</text>
</comment>
<dbReference type="Proteomes" id="UP000237839">
    <property type="component" value="Unassembled WGS sequence"/>
</dbReference>
<keyword evidence="1" id="KW-0732">Signal</keyword>
<evidence type="ECO:0000256" key="1">
    <source>
        <dbReference type="SAM" id="SignalP"/>
    </source>
</evidence>
<dbReference type="PRINTS" id="PR00111">
    <property type="entry name" value="ABHYDROLASE"/>
</dbReference>
<dbReference type="Gene3D" id="3.40.50.1820">
    <property type="entry name" value="alpha/beta hydrolase"/>
    <property type="match status" value="1"/>
</dbReference>
<evidence type="ECO:0000313" key="3">
    <source>
        <dbReference type="EMBL" id="PRC93833.1"/>
    </source>
</evidence>
<feature type="chain" id="PRO_5015537470" evidence="1">
    <location>
        <begin position="27"/>
        <end position="294"/>
    </location>
</feature>
<gene>
    <name evidence="3" type="ORF">S2091_1442</name>
</gene>
<dbReference type="InterPro" id="IPR029058">
    <property type="entry name" value="AB_hydrolase_fold"/>
</dbReference>
<protein>
    <submittedName>
        <fullName evidence="3">Alpha/beta hydrolase family</fullName>
    </submittedName>
</protein>
<dbReference type="AlphaFoldDB" id="A0A2S9H1L5"/>
<evidence type="ECO:0000313" key="4">
    <source>
        <dbReference type="Proteomes" id="UP000237839"/>
    </source>
</evidence>
<dbReference type="EMBL" id="PUGF01000005">
    <property type="protein sequence ID" value="PRC93833.1"/>
    <property type="molecule type" value="Genomic_DNA"/>
</dbReference>
<dbReference type="PANTHER" id="PTHR43798">
    <property type="entry name" value="MONOACYLGLYCEROL LIPASE"/>
    <property type="match status" value="1"/>
</dbReference>
<sequence>MKNHFYSVVRCLASLMLFGLFCQAYAEDNVSHSVLNIQVTGSGKPMILIPGLASSGEVWDSTVAHYAKDYQCIVITLAGFAGKPAVDTPLFSSAEKELSRYISDKKLDHPIIVGHSLGGFLAMQFAAQHPEQVGKVVIVDSLPALGATQMPSVTKEQLQGAAANMRDNMRQSDPAQALASRRMAVTSMVSKPADIERVMGWGAASDRNTVINAMYELMATDLRDDIAQIKAPTLVLGTWIAYQEYAPRSAIENTFKMQYQKLPGVKIAFADTARHFIMYDDPQWMFAQMDEFLK</sequence>
<dbReference type="OrthoDB" id="5380819at2"/>
<name>A0A2S9H1L5_9BURK</name>
<keyword evidence="3" id="KW-0378">Hydrolase</keyword>
<feature type="domain" description="AB hydrolase-1" evidence="2">
    <location>
        <begin position="47"/>
        <end position="287"/>
    </location>
</feature>
<keyword evidence="4" id="KW-1185">Reference proteome</keyword>
<reference evidence="3 4" key="1">
    <citation type="submission" date="2018-02" db="EMBL/GenBank/DDBJ databases">
        <title>Solimicrobium silvestre gen. nov., sp. nov., isolated from alpine forest soil.</title>
        <authorList>
            <person name="Margesin R."/>
            <person name="Albuquerque L."/>
            <person name="Zhang D.-C."/>
            <person name="Froufe H.J.C."/>
            <person name="Severino R."/>
            <person name="Roxo I."/>
            <person name="Egas C."/>
            <person name="Da Costa M.S."/>
        </authorList>
    </citation>
    <scope>NUCLEOTIDE SEQUENCE [LARGE SCALE GENOMIC DNA]</scope>
    <source>
        <strain evidence="3 4">S20-91</strain>
    </source>
</reference>
<dbReference type="Pfam" id="PF12697">
    <property type="entry name" value="Abhydrolase_6"/>
    <property type="match status" value="1"/>
</dbReference>
<proteinExistence type="predicted"/>
<accession>A0A2S9H1L5</accession>
<dbReference type="InterPro" id="IPR050266">
    <property type="entry name" value="AB_hydrolase_sf"/>
</dbReference>
<evidence type="ECO:0000259" key="2">
    <source>
        <dbReference type="Pfam" id="PF12697"/>
    </source>
</evidence>
<organism evidence="3 4">
    <name type="scientific">Solimicrobium silvestre</name>
    <dbReference type="NCBI Taxonomy" id="2099400"/>
    <lineage>
        <taxon>Bacteria</taxon>
        <taxon>Pseudomonadati</taxon>
        <taxon>Pseudomonadota</taxon>
        <taxon>Betaproteobacteria</taxon>
        <taxon>Burkholderiales</taxon>
        <taxon>Oxalobacteraceae</taxon>
        <taxon>Solimicrobium</taxon>
    </lineage>
</organism>
<dbReference type="RefSeq" id="WP_105531116.1">
    <property type="nucleotide sequence ID" value="NZ_PUGF01000005.1"/>
</dbReference>
<dbReference type="InterPro" id="IPR000073">
    <property type="entry name" value="AB_hydrolase_1"/>
</dbReference>
<dbReference type="SUPFAM" id="SSF53474">
    <property type="entry name" value="alpha/beta-Hydrolases"/>
    <property type="match status" value="1"/>
</dbReference>
<dbReference type="GO" id="GO:0016787">
    <property type="term" value="F:hydrolase activity"/>
    <property type="evidence" value="ECO:0007669"/>
    <property type="project" value="UniProtKB-KW"/>
</dbReference>